<evidence type="ECO:0000313" key="2">
    <source>
        <dbReference type="Proteomes" id="UP000005090"/>
    </source>
</evidence>
<keyword evidence="2" id="KW-1185">Reference proteome</keyword>
<gene>
    <name evidence="1" type="ORF">Metal_3096</name>
</gene>
<dbReference type="eggNOG" id="ENOG5034840">
    <property type="taxonomic scope" value="Bacteria"/>
</dbReference>
<protein>
    <submittedName>
        <fullName evidence="1">Uncharacterized protein</fullName>
    </submittedName>
</protein>
<dbReference type="HOGENOM" id="CLU_150605_0_0_6"/>
<evidence type="ECO:0000313" key="1">
    <source>
        <dbReference type="EMBL" id="EIC30774.1"/>
    </source>
</evidence>
<dbReference type="AlphaFoldDB" id="H8GN60"/>
<name>H8GN60_METAL</name>
<proteinExistence type="predicted"/>
<dbReference type="Proteomes" id="UP000005090">
    <property type="component" value="Chromosome"/>
</dbReference>
<accession>H8GN60</accession>
<organism evidence="1 2">
    <name type="scientific">Methylomicrobium album BG8</name>
    <dbReference type="NCBI Taxonomy" id="686340"/>
    <lineage>
        <taxon>Bacteria</taxon>
        <taxon>Pseudomonadati</taxon>
        <taxon>Pseudomonadota</taxon>
        <taxon>Gammaproteobacteria</taxon>
        <taxon>Methylococcales</taxon>
        <taxon>Methylococcaceae</taxon>
        <taxon>Methylomicrobium</taxon>
    </lineage>
</organism>
<sequence length="110" mass="12752">MEEKAKRKAPKPVDPVEIDHIRYEVVRGAKSRGFDQNGGVIAAIDMTKNEELWTLVVYRTVYDPNEEKDVQEVHITDMTASPDKSQLRIENEAHKIYLLDLRTRDVTEEK</sequence>
<reference evidence="1 2" key="1">
    <citation type="journal article" date="2013" name="Genome Announc.">
        <title>Genome Sequence of the Obligate Gammaproteobacterial Methanotroph Methylomicrobium album Strain BG8.</title>
        <authorList>
            <person name="Kits K.D."/>
            <person name="Kalyuzhnaya M.G."/>
            <person name="Klotz M.G."/>
            <person name="Jetten M.S."/>
            <person name="Op den Camp H.J."/>
            <person name="Vuilleumier S."/>
            <person name="Bringel F."/>
            <person name="Dispirito A.A."/>
            <person name="Murrell J.C."/>
            <person name="Bruce D."/>
            <person name="Cheng J.F."/>
            <person name="Copeland A."/>
            <person name="Goodwin L."/>
            <person name="Hauser L."/>
            <person name="Lajus A."/>
            <person name="Land M.L."/>
            <person name="Lapidus A."/>
            <person name="Lucas S."/>
            <person name="Medigue C."/>
            <person name="Pitluck S."/>
            <person name="Woyke T."/>
            <person name="Zeytun A."/>
            <person name="Stein L.Y."/>
        </authorList>
    </citation>
    <scope>NUCLEOTIDE SEQUENCE [LARGE SCALE GENOMIC DNA]</scope>
    <source>
        <strain evidence="1 2">BG8</strain>
    </source>
</reference>
<dbReference type="EMBL" id="CM001475">
    <property type="protein sequence ID" value="EIC30774.1"/>
    <property type="molecule type" value="Genomic_DNA"/>
</dbReference>